<accession>A0ABC9XX91</accession>
<feature type="compositionally biased region" description="Low complexity" evidence="1">
    <location>
        <begin position="54"/>
        <end position="75"/>
    </location>
</feature>
<sequence>MLPRVPGLLGIPPEGPQVSHPPPGSLWIGEPQGIGLSGRRTGQRRGEHNHSEPSGKSPGKGFGSSPSPWKGIRYPGEPDPEGYEEIFMHRMREELRPQRLPPPPPTHPLRRTPLSLSKMWENFYLEFPPEFPSKNPYG</sequence>
<feature type="compositionally biased region" description="Basic and acidic residues" evidence="1">
    <location>
        <begin position="44"/>
        <end position="53"/>
    </location>
</feature>
<name>A0ABC9XX91_GRUJA</name>
<dbReference type="Proteomes" id="UP001623348">
    <property type="component" value="Unassembled WGS sequence"/>
</dbReference>
<protein>
    <submittedName>
        <fullName evidence="2">Gastrula zinc finger protein XlCGF52.1-like</fullName>
    </submittedName>
</protein>
<reference evidence="2 3" key="1">
    <citation type="submission" date="2024-06" db="EMBL/GenBank/DDBJ databases">
        <title>The draft genome of Grus japonensis, version 3.</title>
        <authorList>
            <person name="Nabeshima K."/>
            <person name="Suzuki S."/>
            <person name="Onuma M."/>
        </authorList>
    </citation>
    <scope>NUCLEOTIDE SEQUENCE [LARGE SCALE GENOMIC DNA]</scope>
    <source>
        <strain evidence="2 3">451A</strain>
    </source>
</reference>
<dbReference type="EMBL" id="BAAFJT010000032">
    <property type="protein sequence ID" value="GAB0201547.1"/>
    <property type="molecule type" value="Genomic_DNA"/>
</dbReference>
<keyword evidence="3" id="KW-1185">Reference proteome</keyword>
<proteinExistence type="predicted"/>
<dbReference type="AlphaFoldDB" id="A0ABC9XX91"/>
<evidence type="ECO:0000256" key="1">
    <source>
        <dbReference type="SAM" id="MobiDB-lite"/>
    </source>
</evidence>
<organism evidence="2 3">
    <name type="scientific">Grus japonensis</name>
    <name type="common">Japanese crane</name>
    <name type="synonym">Red-crowned crane</name>
    <dbReference type="NCBI Taxonomy" id="30415"/>
    <lineage>
        <taxon>Eukaryota</taxon>
        <taxon>Metazoa</taxon>
        <taxon>Chordata</taxon>
        <taxon>Craniata</taxon>
        <taxon>Vertebrata</taxon>
        <taxon>Euteleostomi</taxon>
        <taxon>Archelosauria</taxon>
        <taxon>Archosauria</taxon>
        <taxon>Dinosauria</taxon>
        <taxon>Saurischia</taxon>
        <taxon>Theropoda</taxon>
        <taxon>Coelurosauria</taxon>
        <taxon>Aves</taxon>
        <taxon>Neognathae</taxon>
        <taxon>Neoaves</taxon>
        <taxon>Gruiformes</taxon>
        <taxon>Gruidae</taxon>
        <taxon>Grus</taxon>
    </lineage>
</organism>
<evidence type="ECO:0000313" key="3">
    <source>
        <dbReference type="Proteomes" id="UP001623348"/>
    </source>
</evidence>
<comment type="caution">
    <text evidence="2">The sequence shown here is derived from an EMBL/GenBank/DDBJ whole genome shotgun (WGS) entry which is preliminary data.</text>
</comment>
<gene>
    <name evidence="2" type="ORF">GRJ2_002620300</name>
</gene>
<evidence type="ECO:0000313" key="2">
    <source>
        <dbReference type="EMBL" id="GAB0201547.1"/>
    </source>
</evidence>
<feature type="region of interest" description="Disordered" evidence="1">
    <location>
        <begin position="1"/>
        <end position="83"/>
    </location>
</feature>
<feature type="compositionally biased region" description="Pro residues" evidence="1">
    <location>
        <begin position="13"/>
        <end position="24"/>
    </location>
</feature>